<organism evidence="2 3">
    <name type="scientific">Gemmatimonas phototrophica</name>
    <dbReference type="NCBI Taxonomy" id="1379270"/>
    <lineage>
        <taxon>Bacteria</taxon>
        <taxon>Pseudomonadati</taxon>
        <taxon>Gemmatimonadota</taxon>
        <taxon>Gemmatimonadia</taxon>
        <taxon>Gemmatimonadales</taxon>
        <taxon>Gemmatimonadaceae</taxon>
        <taxon>Gemmatimonas</taxon>
    </lineage>
</organism>
<dbReference type="Gene3D" id="3.30.420.10">
    <property type="entry name" value="Ribonuclease H-like superfamily/Ribonuclease H"/>
    <property type="match status" value="1"/>
</dbReference>
<dbReference type="Proteomes" id="UP000076404">
    <property type="component" value="Chromosome"/>
</dbReference>
<dbReference type="RefSeq" id="WP_043579517.1">
    <property type="nucleotide sequence ID" value="NZ_CP011454.1"/>
</dbReference>
<evidence type="ECO:0000259" key="1">
    <source>
        <dbReference type="SMART" id="SM00479"/>
    </source>
</evidence>
<gene>
    <name evidence="2" type="ORF">GEMMAAP_13060</name>
</gene>
<dbReference type="GO" id="GO:0008408">
    <property type="term" value="F:3'-5' exonuclease activity"/>
    <property type="evidence" value="ECO:0007669"/>
    <property type="project" value="TreeGrafter"/>
</dbReference>
<dbReference type="InterPro" id="IPR036397">
    <property type="entry name" value="RNaseH_sf"/>
</dbReference>
<reference evidence="2 3" key="2">
    <citation type="journal article" date="2016" name="Environ. Microbiol. Rep.">
        <title>Metagenomic evidence for the presence of phototrophic Gemmatimonadetes bacteria in diverse environments.</title>
        <authorList>
            <person name="Zeng Y."/>
            <person name="Baumbach J."/>
            <person name="Barbosa E.G."/>
            <person name="Azevedo V."/>
            <person name="Zhang C."/>
            <person name="Koblizek M."/>
        </authorList>
    </citation>
    <scope>NUCLEOTIDE SEQUENCE [LARGE SCALE GENOMIC DNA]</scope>
    <source>
        <strain evidence="2 3">AP64</strain>
    </source>
</reference>
<proteinExistence type="predicted"/>
<evidence type="ECO:0000313" key="2">
    <source>
        <dbReference type="EMBL" id="AMW05485.1"/>
    </source>
</evidence>
<dbReference type="PANTHER" id="PTHR30231:SF37">
    <property type="entry name" value="EXODEOXYRIBONUCLEASE 10"/>
    <property type="match status" value="1"/>
</dbReference>
<dbReference type="STRING" id="1379270.GEMMAAP_13060"/>
<keyword evidence="3" id="KW-1185">Reference proteome</keyword>
<dbReference type="eggNOG" id="COG0847">
    <property type="taxonomic scope" value="Bacteria"/>
</dbReference>
<dbReference type="SUPFAM" id="SSF53098">
    <property type="entry name" value="Ribonuclease H-like"/>
    <property type="match status" value="1"/>
</dbReference>
<dbReference type="EMBL" id="CP011454">
    <property type="protein sequence ID" value="AMW05485.1"/>
    <property type="molecule type" value="Genomic_DNA"/>
</dbReference>
<dbReference type="AlphaFoldDB" id="A0A143BLL8"/>
<dbReference type="GO" id="GO:0005829">
    <property type="term" value="C:cytosol"/>
    <property type="evidence" value="ECO:0007669"/>
    <property type="project" value="TreeGrafter"/>
</dbReference>
<name>A0A143BLL8_9BACT</name>
<dbReference type="InterPro" id="IPR013520">
    <property type="entry name" value="Ribonucl_H"/>
</dbReference>
<dbReference type="Pfam" id="PF00929">
    <property type="entry name" value="RNase_T"/>
    <property type="match status" value="1"/>
</dbReference>
<dbReference type="InterPro" id="IPR012337">
    <property type="entry name" value="RNaseH-like_sf"/>
</dbReference>
<dbReference type="GO" id="GO:0045004">
    <property type="term" value="P:DNA replication proofreading"/>
    <property type="evidence" value="ECO:0007669"/>
    <property type="project" value="TreeGrafter"/>
</dbReference>
<dbReference type="PANTHER" id="PTHR30231">
    <property type="entry name" value="DNA POLYMERASE III SUBUNIT EPSILON"/>
    <property type="match status" value="1"/>
</dbReference>
<dbReference type="KEGG" id="gph:GEMMAAP_13060"/>
<dbReference type="GO" id="GO:0003676">
    <property type="term" value="F:nucleic acid binding"/>
    <property type="evidence" value="ECO:0007669"/>
    <property type="project" value="InterPro"/>
</dbReference>
<reference evidence="2 3" key="1">
    <citation type="journal article" date="2014" name="Proc. Natl. Acad. Sci. U.S.A.">
        <title>Functional type 2 photosynthetic reaction centers found in the rare bacterial phylum Gemmatimonadetes.</title>
        <authorList>
            <person name="Zeng Y."/>
            <person name="Feng F."/>
            <person name="Medova H."/>
            <person name="Dean J."/>
            <person name="Koblizek M."/>
        </authorList>
    </citation>
    <scope>NUCLEOTIDE SEQUENCE [LARGE SCALE GENOMIC DNA]</scope>
    <source>
        <strain evidence="2 3">AP64</strain>
    </source>
</reference>
<feature type="domain" description="Exonuclease" evidence="1">
    <location>
        <begin position="45"/>
        <end position="211"/>
    </location>
</feature>
<dbReference type="NCBIfam" id="NF006615">
    <property type="entry name" value="PRK09182.1"/>
    <property type="match status" value="1"/>
</dbReference>
<evidence type="ECO:0000313" key="3">
    <source>
        <dbReference type="Proteomes" id="UP000076404"/>
    </source>
</evidence>
<dbReference type="CDD" id="cd06127">
    <property type="entry name" value="DEDDh"/>
    <property type="match status" value="1"/>
</dbReference>
<accession>A0A143BLL8</accession>
<sequence>MEPSSQQDMEAMVRSLEATGNYRVLRRFEARPRYQSPSPSTVVRRGLIVDVESTGLDTTSDRIIELGLVAFEFDSAGMVYGVDAKQEWFEDPGIPIPAEVVEITGITDDMVRGQRIDDAAVLQEVARAHLIIAHNASFDRRMLERRFPAFADKHWGCSLYDVPWVRFGCRGAKLDYLLFQLCNAFHTGHRAGDDCLATLHVLATPRDGETSPLTLLLENARKTTARLNAIGTPIESKDLLKARGYRWFAGDRSRAKTWYRDLPESELEAEQSWLRQHAYGGLASPPWRVDTFTAKDRYSERVG</sequence>
<dbReference type="SMART" id="SM00479">
    <property type="entry name" value="EXOIII"/>
    <property type="match status" value="1"/>
</dbReference>
<protein>
    <recommendedName>
        <fullName evidence="1">Exonuclease domain-containing protein</fullName>
    </recommendedName>
</protein>